<dbReference type="EnsemblMetazoa" id="GPAI007274-RA">
    <property type="protein sequence ID" value="GPAI007274-PA"/>
    <property type="gene ID" value="GPAI007274"/>
</dbReference>
<protein>
    <submittedName>
        <fullName evidence="2">Uncharacterized protein</fullName>
    </submittedName>
</protein>
<reference evidence="3" key="1">
    <citation type="submission" date="2014-03" db="EMBL/GenBank/DDBJ databases">
        <authorList>
            <person name="Aksoy S."/>
            <person name="Warren W."/>
            <person name="Wilson R.K."/>
        </authorList>
    </citation>
    <scope>NUCLEOTIDE SEQUENCE [LARGE SCALE GENOMIC DNA]</scope>
    <source>
        <strain evidence="3">IAEA</strain>
    </source>
</reference>
<keyword evidence="3" id="KW-1185">Reference proteome</keyword>
<sequence length="235" mass="26821">MHTEMEKNLLHSRHFKLSKETFENFQHVYDLYGVQVQGLPDNTDDIRKKLGTLWDYLKTSPNKRSIFRKYTDYNQYITHTISSIEQKRLKKEKLSSARRNASKTSVVKNNVSSVIGANSITKRTPMTLTNISSTLSLTATELQINKKTSKTIKTTTKCKSLLKKNRITGISRRRSERRSGNLKKRRSITINGSSGQKTQVLKIIVTAYTTHESIGTDTDGGTYDSFPKCIEPRAR</sequence>
<dbReference type="STRING" id="7398.A0A1A9Z8T3"/>
<name>A0A1A9Z8T3_GLOPL</name>
<accession>A0A1A9Z8T3</accession>
<dbReference type="Proteomes" id="UP000092445">
    <property type="component" value="Unassembled WGS sequence"/>
</dbReference>
<proteinExistence type="predicted"/>
<dbReference type="AlphaFoldDB" id="A0A1A9Z8T3"/>
<organism evidence="2 3">
    <name type="scientific">Glossina pallidipes</name>
    <name type="common">Tsetse fly</name>
    <dbReference type="NCBI Taxonomy" id="7398"/>
    <lineage>
        <taxon>Eukaryota</taxon>
        <taxon>Metazoa</taxon>
        <taxon>Ecdysozoa</taxon>
        <taxon>Arthropoda</taxon>
        <taxon>Hexapoda</taxon>
        <taxon>Insecta</taxon>
        <taxon>Pterygota</taxon>
        <taxon>Neoptera</taxon>
        <taxon>Endopterygota</taxon>
        <taxon>Diptera</taxon>
        <taxon>Brachycera</taxon>
        <taxon>Muscomorpha</taxon>
        <taxon>Hippoboscoidea</taxon>
        <taxon>Glossinidae</taxon>
        <taxon>Glossina</taxon>
    </lineage>
</organism>
<dbReference type="VEuPathDB" id="VectorBase:GPAI007274"/>
<evidence type="ECO:0000256" key="1">
    <source>
        <dbReference type="SAM" id="MobiDB-lite"/>
    </source>
</evidence>
<evidence type="ECO:0000313" key="3">
    <source>
        <dbReference type="Proteomes" id="UP000092445"/>
    </source>
</evidence>
<evidence type="ECO:0000313" key="2">
    <source>
        <dbReference type="EnsemblMetazoa" id="GPAI007274-PA"/>
    </source>
</evidence>
<feature type="compositionally biased region" description="Basic residues" evidence="1">
    <location>
        <begin position="171"/>
        <end position="187"/>
    </location>
</feature>
<feature type="region of interest" description="Disordered" evidence="1">
    <location>
        <begin position="171"/>
        <end position="190"/>
    </location>
</feature>
<reference evidence="2" key="2">
    <citation type="submission" date="2020-05" db="UniProtKB">
        <authorList>
            <consortium name="EnsemblMetazoa"/>
        </authorList>
    </citation>
    <scope>IDENTIFICATION</scope>
    <source>
        <strain evidence="2">IAEA</strain>
    </source>
</reference>
<dbReference type="Pfam" id="PF03999">
    <property type="entry name" value="MAP65_ASE1"/>
    <property type="match status" value="1"/>
</dbReference>